<name>A0A9Q0S100_9DIPT</name>
<evidence type="ECO:0000313" key="2">
    <source>
        <dbReference type="Proteomes" id="UP001151699"/>
    </source>
</evidence>
<dbReference type="AlphaFoldDB" id="A0A9Q0S100"/>
<comment type="caution">
    <text evidence="1">The sequence shown here is derived from an EMBL/GenBank/DDBJ whole genome shotgun (WGS) entry which is preliminary data.</text>
</comment>
<keyword evidence="2" id="KW-1185">Reference proteome</keyword>
<reference evidence="1" key="1">
    <citation type="submission" date="2022-07" db="EMBL/GenBank/DDBJ databases">
        <authorList>
            <person name="Trinca V."/>
            <person name="Uliana J.V.C."/>
            <person name="Torres T.T."/>
            <person name="Ward R.J."/>
            <person name="Monesi N."/>
        </authorList>
    </citation>
    <scope>NUCLEOTIDE SEQUENCE</scope>
    <source>
        <strain evidence="1">HSMRA1968</strain>
        <tissue evidence="1">Whole embryos</tissue>
    </source>
</reference>
<evidence type="ECO:0000313" key="1">
    <source>
        <dbReference type="EMBL" id="KAJ6639408.1"/>
    </source>
</evidence>
<accession>A0A9Q0S100</accession>
<dbReference type="OrthoDB" id="7763326at2759"/>
<gene>
    <name evidence="1" type="ORF">Bhyg_12152</name>
</gene>
<proteinExistence type="predicted"/>
<sequence>MNKAEFIHLAKLIVQLFPQEWMGTYYIPAVKGEQAQGKLYSAYQIYKADLREAALFLKRPKSASSKVQKSSDLTEKSEPFKIILEESKDFDKILECWKFCYEKRQHLLSELSVFEYVRRFPEFNLSNAYELVTIRLLGTKSSKLAEVAPKLISYCQRKKRNTVDVKSILVGLNQASPDDPDDLNKLRQITALRLLPHLMPLGKEKLNRTTVAQLFCPYFKTEAEANEHNIQFKEDYKEDCLVLKPRMHLYGDISSPKVQIYVADQKYSLDNCLIGFDALFKCFLGLNCNYPDETLHVWQFIQCEVYSMDTLKLCTDGSISNIIQSPLWRKLLDFEKGNDELTLFLPINIYFDDFEPLNVIGSHSGAYKVGATYLGLPFLPDYIVSKLEYIFPVA</sequence>
<organism evidence="1 2">
    <name type="scientific">Pseudolycoriella hygida</name>
    <dbReference type="NCBI Taxonomy" id="35572"/>
    <lineage>
        <taxon>Eukaryota</taxon>
        <taxon>Metazoa</taxon>
        <taxon>Ecdysozoa</taxon>
        <taxon>Arthropoda</taxon>
        <taxon>Hexapoda</taxon>
        <taxon>Insecta</taxon>
        <taxon>Pterygota</taxon>
        <taxon>Neoptera</taxon>
        <taxon>Endopterygota</taxon>
        <taxon>Diptera</taxon>
        <taxon>Nematocera</taxon>
        <taxon>Sciaroidea</taxon>
        <taxon>Sciaridae</taxon>
        <taxon>Pseudolycoriella</taxon>
    </lineage>
</organism>
<dbReference type="EMBL" id="WJQU01000003">
    <property type="protein sequence ID" value="KAJ6639408.1"/>
    <property type="molecule type" value="Genomic_DNA"/>
</dbReference>
<protein>
    <submittedName>
        <fullName evidence="1">Uncharacterized protein</fullName>
    </submittedName>
</protein>
<dbReference type="Proteomes" id="UP001151699">
    <property type="component" value="Chromosome X"/>
</dbReference>